<feature type="domain" description="Nucleoside phosphorylase" evidence="1">
    <location>
        <begin position="16"/>
        <end position="136"/>
    </location>
</feature>
<dbReference type="GO" id="GO:0016887">
    <property type="term" value="F:ATP hydrolysis activity"/>
    <property type="evidence" value="ECO:0007669"/>
    <property type="project" value="InterPro"/>
</dbReference>
<dbReference type="InterPro" id="IPR000845">
    <property type="entry name" value="Nucleoside_phosphorylase_d"/>
</dbReference>
<dbReference type="SUPFAM" id="SSF52540">
    <property type="entry name" value="P-loop containing nucleoside triphosphate hydrolases"/>
    <property type="match status" value="1"/>
</dbReference>
<dbReference type="InterPro" id="IPR027417">
    <property type="entry name" value="P-loop_NTPase"/>
</dbReference>
<dbReference type="SUPFAM" id="SSF48452">
    <property type="entry name" value="TPR-like"/>
    <property type="match status" value="2"/>
</dbReference>
<evidence type="ECO:0000313" key="4">
    <source>
        <dbReference type="Proteomes" id="UP001302745"/>
    </source>
</evidence>
<dbReference type="GO" id="GO:0009116">
    <property type="term" value="P:nucleoside metabolic process"/>
    <property type="evidence" value="ECO:0007669"/>
    <property type="project" value="InterPro"/>
</dbReference>
<evidence type="ECO:0000259" key="1">
    <source>
        <dbReference type="Pfam" id="PF01048"/>
    </source>
</evidence>
<evidence type="ECO:0000313" key="3">
    <source>
        <dbReference type="EMBL" id="KAK4149319.1"/>
    </source>
</evidence>
<dbReference type="PANTHER" id="PTHR46082">
    <property type="entry name" value="ATP/GTP-BINDING PROTEIN-RELATED"/>
    <property type="match status" value="1"/>
</dbReference>
<name>A0AAN6ZTB7_9PEZI</name>
<evidence type="ECO:0008006" key="5">
    <source>
        <dbReference type="Google" id="ProtNLM"/>
    </source>
</evidence>
<dbReference type="PANTHER" id="PTHR46082:SF6">
    <property type="entry name" value="AAA+ ATPASE DOMAIN-CONTAINING PROTEIN-RELATED"/>
    <property type="match status" value="1"/>
</dbReference>
<dbReference type="InterPro" id="IPR049945">
    <property type="entry name" value="AAA_22"/>
</dbReference>
<sequence>MNQARPRRPATRADFEIAVICALPIEADAVYALFDHHWDDAGSPSYDKAAGDCNAYSTGAVGRHNVVLAHMPGMGKANAAAVAATCRASFPNIKLAVVVGICGSVPFGPGGDEIVLGDVIISDGVVQYDLGRRLQERFVRKDTLLDSLGRPSAEIRSLLAKLKSRHGRKMLQNAMAGYVNVLRAKPDLAAGYPGTAHDKLFEASYRHINDGMLCEECGCNGSLLPRKRLLGQQEEDIVQPTVHFGLVASSDTVMKSGEERDAIARQEGVIGFEMEGAGVWDTFPCVVIKGACDYADSHKTKSWQRYAAATAAACMKAFLGHWAPSLTASVSAPKQPAGPWFLVPYPRNANFVGRTAVLHELQQLPLGSASRVALCGLGGIGKTQIALEYAYWLQETCPDMSVFWVPGNNAESFRRAYSSIAQECRVPGHDGSKTDVLALVKRWLESKDCCRWLMVIDNADDTQLFFGQQEGPEKDSNASNLEGNLGRYLPECSHGAILVTTRNKQAGSRLTQGKRPIEVGRMDEDETAQLLCARLDGVDAVSGESSALSSRLEHLPLALVQAAAFIQENTITIGEYLRLLDESDQHLVGLLSEEFETVGRDSEAPRAVAEAWMLSFEQIQRQNAFAGQLLSLMSLFARQAIPLEFLSYYSQRQQQNQNQEARGELGLTEAFKKAFRFSSRRSKRQQDQDSSETRGGELQLTNALGVLKAFSFVSEDKDHGFDMHRLVQLVTRKWLARNDKLHRFAEQAILSVSQGYPFGTYETRARCSAYLPHVYAVLACEGTGSKDERLARALLLHSAAGFFTDQGQWKDAETFQLQAIKLRRKLLGSEHPSTLSSMNNLALTYRVQGRWKEAASLGEQVAEARKSILGEAHLLTLTSMDNLASTYRYQGRWKEAETLGVQVVETSKRVLGEEHPDTLISMGNLVSTYRGHGRWKEAESLGVQVMDTFKRVLGEEHPSTLTSMDNLASTYRSQGRWKEAEALFAQVVEKSARVLGEEHPSTLTSMGNLAVTYRNQGRWDEAESLELQVTETSKRVLGAEHPSTLISMVNLAFSWKGQGRLDDAVEQMQNCLQIRQRVLGSDHHHTVHTLATLTDWQDEKKRLGQ</sequence>
<proteinExistence type="predicted"/>
<dbReference type="Pfam" id="PF13374">
    <property type="entry name" value="TPR_10"/>
    <property type="match status" value="1"/>
</dbReference>
<dbReference type="Gene3D" id="3.40.50.1580">
    <property type="entry name" value="Nucleoside phosphorylase domain"/>
    <property type="match status" value="1"/>
</dbReference>
<accession>A0AAN6ZTB7</accession>
<evidence type="ECO:0000259" key="2">
    <source>
        <dbReference type="Pfam" id="PF13401"/>
    </source>
</evidence>
<feature type="domain" description="ORC1/DEAH AAA+ ATPase" evidence="2">
    <location>
        <begin position="372"/>
        <end position="461"/>
    </location>
</feature>
<dbReference type="Pfam" id="PF01048">
    <property type="entry name" value="PNP_UDP_1"/>
    <property type="match status" value="1"/>
</dbReference>
<dbReference type="AlphaFoldDB" id="A0AAN6ZTB7"/>
<dbReference type="InterPro" id="IPR035994">
    <property type="entry name" value="Nucleoside_phosphorylase_sf"/>
</dbReference>
<dbReference type="InterPro" id="IPR053137">
    <property type="entry name" value="NLR-like"/>
</dbReference>
<dbReference type="Gene3D" id="3.40.50.300">
    <property type="entry name" value="P-loop containing nucleotide triphosphate hydrolases"/>
    <property type="match status" value="1"/>
</dbReference>
<dbReference type="InterPro" id="IPR011990">
    <property type="entry name" value="TPR-like_helical_dom_sf"/>
</dbReference>
<keyword evidence="4" id="KW-1185">Reference proteome</keyword>
<reference evidence="3" key="2">
    <citation type="submission" date="2023-05" db="EMBL/GenBank/DDBJ databases">
        <authorList>
            <consortium name="Lawrence Berkeley National Laboratory"/>
            <person name="Steindorff A."/>
            <person name="Hensen N."/>
            <person name="Bonometti L."/>
            <person name="Westerberg I."/>
            <person name="Brannstrom I.O."/>
            <person name="Guillou S."/>
            <person name="Cros-Aarteil S."/>
            <person name="Calhoun S."/>
            <person name="Haridas S."/>
            <person name="Kuo A."/>
            <person name="Mondo S."/>
            <person name="Pangilinan J."/>
            <person name="Riley R."/>
            <person name="Labutti K."/>
            <person name="Andreopoulos B."/>
            <person name="Lipzen A."/>
            <person name="Chen C."/>
            <person name="Yanf M."/>
            <person name="Daum C."/>
            <person name="Ng V."/>
            <person name="Clum A."/>
            <person name="Ohm R."/>
            <person name="Martin F."/>
            <person name="Silar P."/>
            <person name="Natvig D."/>
            <person name="Lalanne C."/>
            <person name="Gautier V."/>
            <person name="Ament-Velasquez S.L."/>
            <person name="Kruys A."/>
            <person name="Hutchinson M.I."/>
            <person name="Powell A.J."/>
            <person name="Barry K."/>
            <person name="Miller A.N."/>
            <person name="Grigoriev I.V."/>
            <person name="Debuchy R."/>
            <person name="Gladieux P."/>
            <person name="Thoren M.H."/>
            <person name="Johannesson H."/>
        </authorList>
    </citation>
    <scope>NUCLEOTIDE SEQUENCE</scope>
    <source>
        <strain evidence="3">CBS 538.74</strain>
    </source>
</reference>
<protein>
    <recommendedName>
        <fullName evidence="5">Kinesin light chain</fullName>
    </recommendedName>
</protein>
<dbReference type="Pfam" id="PF13401">
    <property type="entry name" value="AAA_22"/>
    <property type="match status" value="1"/>
</dbReference>
<dbReference type="Gene3D" id="1.25.40.10">
    <property type="entry name" value="Tetratricopeptide repeat domain"/>
    <property type="match status" value="2"/>
</dbReference>
<reference evidence="3" key="1">
    <citation type="journal article" date="2023" name="Mol. Phylogenet. Evol.">
        <title>Genome-scale phylogeny and comparative genomics of the fungal order Sordariales.</title>
        <authorList>
            <person name="Hensen N."/>
            <person name="Bonometti L."/>
            <person name="Westerberg I."/>
            <person name="Brannstrom I.O."/>
            <person name="Guillou S."/>
            <person name="Cros-Aarteil S."/>
            <person name="Calhoun S."/>
            <person name="Haridas S."/>
            <person name="Kuo A."/>
            <person name="Mondo S."/>
            <person name="Pangilinan J."/>
            <person name="Riley R."/>
            <person name="LaButti K."/>
            <person name="Andreopoulos B."/>
            <person name="Lipzen A."/>
            <person name="Chen C."/>
            <person name="Yan M."/>
            <person name="Daum C."/>
            <person name="Ng V."/>
            <person name="Clum A."/>
            <person name="Steindorff A."/>
            <person name="Ohm R.A."/>
            <person name="Martin F."/>
            <person name="Silar P."/>
            <person name="Natvig D.O."/>
            <person name="Lalanne C."/>
            <person name="Gautier V."/>
            <person name="Ament-Velasquez S.L."/>
            <person name="Kruys A."/>
            <person name="Hutchinson M.I."/>
            <person name="Powell A.J."/>
            <person name="Barry K."/>
            <person name="Miller A.N."/>
            <person name="Grigoriev I.V."/>
            <person name="Debuchy R."/>
            <person name="Gladieux P."/>
            <person name="Hiltunen Thoren M."/>
            <person name="Johannesson H."/>
        </authorList>
    </citation>
    <scope>NUCLEOTIDE SEQUENCE</scope>
    <source>
        <strain evidence="3">CBS 538.74</strain>
    </source>
</reference>
<organism evidence="3 4">
    <name type="scientific">Chaetomidium leptoderma</name>
    <dbReference type="NCBI Taxonomy" id="669021"/>
    <lineage>
        <taxon>Eukaryota</taxon>
        <taxon>Fungi</taxon>
        <taxon>Dikarya</taxon>
        <taxon>Ascomycota</taxon>
        <taxon>Pezizomycotina</taxon>
        <taxon>Sordariomycetes</taxon>
        <taxon>Sordariomycetidae</taxon>
        <taxon>Sordariales</taxon>
        <taxon>Chaetomiaceae</taxon>
        <taxon>Chaetomidium</taxon>
    </lineage>
</organism>
<dbReference type="Pfam" id="PF13424">
    <property type="entry name" value="TPR_12"/>
    <property type="match status" value="3"/>
</dbReference>
<dbReference type="EMBL" id="MU857173">
    <property type="protein sequence ID" value="KAK4149319.1"/>
    <property type="molecule type" value="Genomic_DNA"/>
</dbReference>
<comment type="caution">
    <text evidence="3">The sequence shown here is derived from an EMBL/GenBank/DDBJ whole genome shotgun (WGS) entry which is preliminary data.</text>
</comment>
<gene>
    <name evidence="3" type="ORF">C8A00DRAFT_38082</name>
</gene>
<dbReference type="SUPFAM" id="SSF53167">
    <property type="entry name" value="Purine and uridine phosphorylases"/>
    <property type="match status" value="1"/>
</dbReference>
<dbReference type="Proteomes" id="UP001302745">
    <property type="component" value="Unassembled WGS sequence"/>
</dbReference>